<comment type="caution">
    <text evidence="1">The sequence shown here is derived from an EMBL/GenBank/DDBJ whole genome shotgun (WGS) entry which is preliminary data.</text>
</comment>
<reference evidence="1" key="1">
    <citation type="submission" date="2021-08" db="EMBL/GenBank/DDBJ databases">
        <title>WGS assembly of Ceratopteris richardii.</title>
        <authorList>
            <person name="Marchant D.B."/>
            <person name="Chen G."/>
            <person name="Jenkins J."/>
            <person name="Shu S."/>
            <person name="Leebens-Mack J."/>
            <person name="Grimwood J."/>
            <person name="Schmutz J."/>
            <person name="Soltis P."/>
            <person name="Soltis D."/>
            <person name="Chen Z.-H."/>
        </authorList>
    </citation>
    <scope>NUCLEOTIDE SEQUENCE</scope>
    <source>
        <strain evidence="1">Whitten #5841</strain>
        <tissue evidence="1">Leaf</tissue>
    </source>
</reference>
<dbReference type="OrthoDB" id="1921430at2759"/>
<sequence>MATCSPSRPVRSVNFDPPGLSHVDSVAEFHPAHNSREGPPWLENFLSCSYFDPCTQHQFNKNEKNHFCIDCNEGPLCSRGLASSHSKHRTLQVRKASHADGVRVENISKLLDISGIQTYIINNHRIVFLLRQAKGKLAAKLDGTSTVSRHCQICGRLLSDLVKFCSIKCKLLGIRRQQEVGDPASLSLSLETRTAHYPTAFNQIDKWKREPTSYSDHFHDDAARIAREDYSCERELEVTLNMEYRGLKSSILSPMSVLDRDKAYTVTGLSPLKNVDSLTYRKLLNGCMYNGTQAAKTANDQSNEEKMRLELALIQKLLSSGRRKRRKSLPQRAPLS</sequence>
<name>A0A8T2V9M1_CERRI</name>
<dbReference type="PANTHER" id="PTHR31065:SF46">
    <property type="entry name" value="PLATZ TRANSCRIPTION FACTOR FAMILY PROTEIN-RELATED"/>
    <property type="match status" value="1"/>
</dbReference>
<evidence type="ECO:0000313" key="2">
    <source>
        <dbReference type="Proteomes" id="UP000825935"/>
    </source>
</evidence>
<keyword evidence="2" id="KW-1185">Reference proteome</keyword>
<dbReference type="EMBL" id="CM035407">
    <property type="protein sequence ID" value="KAH7444082.1"/>
    <property type="molecule type" value="Genomic_DNA"/>
</dbReference>
<organism evidence="1 2">
    <name type="scientific">Ceratopteris richardii</name>
    <name type="common">Triangle waterfern</name>
    <dbReference type="NCBI Taxonomy" id="49495"/>
    <lineage>
        <taxon>Eukaryota</taxon>
        <taxon>Viridiplantae</taxon>
        <taxon>Streptophyta</taxon>
        <taxon>Embryophyta</taxon>
        <taxon>Tracheophyta</taxon>
        <taxon>Polypodiopsida</taxon>
        <taxon>Polypodiidae</taxon>
        <taxon>Polypodiales</taxon>
        <taxon>Pteridineae</taxon>
        <taxon>Pteridaceae</taxon>
        <taxon>Parkerioideae</taxon>
        <taxon>Ceratopteris</taxon>
    </lineage>
</organism>
<accession>A0A8T2V9M1</accession>
<dbReference type="Pfam" id="PF04640">
    <property type="entry name" value="PLATZ"/>
    <property type="match status" value="1"/>
</dbReference>
<proteinExistence type="predicted"/>
<gene>
    <name evidence="1" type="ORF">KP509_02G063700</name>
</gene>
<dbReference type="PANTHER" id="PTHR31065">
    <property type="entry name" value="PLATZ TRANSCRIPTION FACTOR FAMILY PROTEIN"/>
    <property type="match status" value="1"/>
</dbReference>
<evidence type="ECO:0000313" key="1">
    <source>
        <dbReference type="EMBL" id="KAH7444082.1"/>
    </source>
</evidence>
<evidence type="ECO:0008006" key="3">
    <source>
        <dbReference type="Google" id="ProtNLM"/>
    </source>
</evidence>
<dbReference type="Proteomes" id="UP000825935">
    <property type="component" value="Chromosome 2"/>
</dbReference>
<dbReference type="AlphaFoldDB" id="A0A8T2V9M1"/>
<dbReference type="InterPro" id="IPR006734">
    <property type="entry name" value="PLATZ"/>
</dbReference>
<protein>
    <recommendedName>
        <fullName evidence="3">PLATZ transcription factor family protein</fullName>
    </recommendedName>
</protein>